<dbReference type="PANTHER" id="PTHR43420">
    <property type="entry name" value="ACETYLTRANSFERASE"/>
    <property type="match status" value="1"/>
</dbReference>
<proteinExistence type="inferred from homology"/>
<comment type="catalytic activity">
    <reaction evidence="5">
        <text>N-terminal L-alanyl-[ribosomal protein bS18] + acetyl-CoA = N-terminal N(alpha)-acetyl-L-alanyl-[ribosomal protein bS18] + CoA + H(+)</text>
        <dbReference type="Rhea" id="RHEA:43756"/>
        <dbReference type="Rhea" id="RHEA-COMP:10676"/>
        <dbReference type="Rhea" id="RHEA-COMP:10677"/>
        <dbReference type="ChEBI" id="CHEBI:15378"/>
        <dbReference type="ChEBI" id="CHEBI:57287"/>
        <dbReference type="ChEBI" id="CHEBI:57288"/>
        <dbReference type="ChEBI" id="CHEBI:64718"/>
        <dbReference type="ChEBI" id="CHEBI:83683"/>
        <dbReference type="EC" id="2.3.1.266"/>
    </reaction>
</comment>
<sequence length="156" mass="17780">MSPLSQSPDRTACREMTRQDLGAVMEVEMLAYKHSWTKGIFRDCLQAGYIGVIAERDSTIIGYAMMSSAVGEAHLLNICIHPHLQGRGYGRQLLEHFVGIVRERRVETLFLEVRASNTVAQQLYLDYGFNEIGFRPNYYPDDDKREDALVYAMSLL</sequence>
<dbReference type="NCBIfam" id="TIGR01575">
    <property type="entry name" value="rimI"/>
    <property type="match status" value="1"/>
</dbReference>
<feature type="active site" description="Proton acceptor" evidence="5">
    <location>
        <position position="112"/>
    </location>
</feature>
<reference evidence="7 8" key="1">
    <citation type="submission" date="2016-11" db="EMBL/GenBank/DDBJ databases">
        <title>Mixed transmission modes and dynamic genome evolution in an obligate animal-bacterial symbiosis.</title>
        <authorList>
            <person name="Russell S.L."/>
            <person name="Corbett-Detig R.B."/>
            <person name="Cavanaugh C.M."/>
        </authorList>
    </citation>
    <scope>NUCLEOTIDE SEQUENCE [LARGE SCALE GENOMIC DNA]</scope>
    <source>
        <strain evidence="7">Sp-SM6</strain>
    </source>
</reference>
<evidence type="ECO:0000256" key="3">
    <source>
        <dbReference type="ARBA" id="ARBA00022679"/>
    </source>
</evidence>
<accession>A0A1T2L661</accession>
<dbReference type="InterPro" id="IPR006464">
    <property type="entry name" value="AcTrfase_RimI/Ard1"/>
</dbReference>
<dbReference type="GO" id="GO:0008999">
    <property type="term" value="F:protein-N-terminal-alanine acetyltransferase activity"/>
    <property type="evidence" value="ECO:0007669"/>
    <property type="project" value="UniProtKB-UniRule"/>
</dbReference>
<keyword evidence="8" id="KW-1185">Reference proteome</keyword>
<dbReference type="InterPro" id="IPR043690">
    <property type="entry name" value="RimI"/>
</dbReference>
<dbReference type="EC" id="2.3.1.266" evidence="5"/>
<dbReference type="AlphaFoldDB" id="A0A1T2L661"/>
<gene>
    <name evidence="5" type="primary">rimI</name>
    <name evidence="7" type="ORF">BOW52_05680</name>
</gene>
<keyword evidence="3 5" id="KW-0808">Transferase</keyword>
<protein>
    <recommendedName>
        <fullName evidence="5">[Ribosomal protein bS18]-alanine N-acetyltransferase</fullName>
        <ecNumber evidence="5">2.3.1.266</ecNumber>
    </recommendedName>
</protein>
<dbReference type="SUPFAM" id="SSF55729">
    <property type="entry name" value="Acyl-CoA N-acyltransferases (Nat)"/>
    <property type="match status" value="1"/>
</dbReference>
<comment type="similarity">
    <text evidence="1 5">Belongs to the acetyltransferase family. RimI subfamily.</text>
</comment>
<keyword evidence="4 5" id="KW-0012">Acyltransferase</keyword>
<comment type="caution">
    <text evidence="7">The sequence shown here is derived from an EMBL/GenBank/DDBJ whole genome shotgun (WGS) entry which is preliminary data.</text>
</comment>
<evidence type="ECO:0000256" key="1">
    <source>
        <dbReference type="ARBA" id="ARBA00005395"/>
    </source>
</evidence>
<evidence type="ECO:0000313" key="7">
    <source>
        <dbReference type="EMBL" id="OOZ40587.1"/>
    </source>
</evidence>
<evidence type="ECO:0000313" key="8">
    <source>
        <dbReference type="Proteomes" id="UP000190198"/>
    </source>
</evidence>
<dbReference type="EMBL" id="MPRK01000084">
    <property type="protein sequence ID" value="OOZ40587.1"/>
    <property type="molecule type" value="Genomic_DNA"/>
</dbReference>
<feature type="domain" description="N-acetyltransferase" evidence="6">
    <location>
        <begin position="11"/>
        <end position="156"/>
    </location>
</feature>
<evidence type="ECO:0000256" key="4">
    <source>
        <dbReference type="ARBA" id="ARBA00023315"/>
    </source>
</evidence>
<organism evidence="7 8">
    <name type="scientific">Solemya elarraichensis gill symbiont</name>
    <dbReference type="NCBI Taxonomy" id="1918949"/>
    <lineage>
        <taxon>Bacteria</taxon>
        <taxon>Pseudomonadati</taxon>
        <taxon>Pseudomonadota</taxon>
        <taxon>Gammaproteobacteria</taxon>
        <taxon>sulfur-oxidizing symbionts</taxon>
    </lineage>
</organism>
<dbReference type="Proteomes" id="UP000190198">
    <property type="component" value="Unassembled WGS sequence"/>
</dbReference>
<dbReference type="PANTHER" id="PTHR43420:SF44">
    <property type="entry name" value="ACETYLTRANSFERASE YPEA"/>
    <property type="match status" value="1"/>
</dbReference>
<dbReference type="Pfam" id="PF00583">
    <property type="entry name" value="Acetyltransf_1"/>
    <property type="match status" value="1"/>
</dbReference>
<feature type="active site" description="Proton donor" evidence="5">
    <location>
        <position position="124"/>
    </location>
</feature>
<dbReference type="InterPro" id="IPR016181">
    <property type="entry name" value="Acyl_CoA_acyltransferase"/>
</dbReference>
<dbReference type="InterPro" id="IPR000182">
    <property type="entry name" value="GNAT_dom"/>
</dbReference>
<comment type="subcellular location">
    <subcellularLocation>
        <location evidence="5">Cytoplasm</location>
    </subcellularLocation>
</comment>
<keyword evidence="2 5" id="KW-0963">Cytoplasm</keyword>
<comment type="caution">
    <text evidence="5">Lacks conserved residue(s) required for the propagation of feature annotation.</text>
</comment>
<comment type="function">
    <text evidence="5">Acetylates the N-terminal alanine of ribosomal protein bS18.</text>
</comment>
<dbReference type="GO" id="GO:0005737">
    <property type="term" value="C:cytoplasm"/>
    <property type="evidence" value="ECO:0007669"/>
    <property type="project" value="UniProtKB-SubCell"/>
</dbReference>
<evidence type="ECO:0000256" key="5">
    <source>
        <dbReference type="HAMAP-Rule" id="MF_02210"/>
    </source>
</evidence>
<dbReference type="Gene3D" id="3.40.630.30">
    <property type="match status" value="1"/>
</dbReference>
<feature type="binding site" evidence="5">
    <location>
        <position position="117"/>
    </location>
    <ligand>
        <name>acetyl-CoA</name>
        <dbReference type="ChEBI" id="CHEBI:57288"/>
    </ligand>
</feature>
<dbReference type="PROSITE" id="PS51186">
    <property type="entry name" value="GNAT"/>
    <property type="match status" value="1"/>
</dbReference>
<dbReference type="HAMAP" id="MF_02210">
    <property type="entry name" value="RimI"/>
    <property type="match status" value="1"/>
</dbReference>
<evidence type="ECO:0000259" key="6">
    <source>
        <dbReference type="PROSITE" id="PS51186"/>
    </source>
</evidence>
<dbReference type="CDD" id="cd04301">
    <property type="entry name" value="NAT_SF"/>
    <property type="match status" value="1"/>
</dbReference>
<dbReference type="InterPro" id="IPR050680">
    <property type="entry name" value="YpeA/RimI_acetyltransf"/>
</dbReference>
<evidence type="ECO:0000256" key="2">
    <source>
        <dbReference type="ARBA" id="ARBA00022490"/>
    </source>
</evidence>
<name>A0A1T2L661_9GAMM</name>